<dbReference type="EMBL" id="CP012673">
    <property type="protein sequence ID" value="AUX40900.1"/>
    <property type="molecule type" value="Genomic_DNA"/>
</dbReference>
<dbReference type="Pfam" id="PF08757">
    <property type="entry name" value="CotH"/>
    <property type="match status" value="1"/>
</dbReference>
<dbReference type="InterPro" id="IPR014867">
    <property type="entry name" value="Spore_coat_CotH_CotH2/3/7"/>
</dbReference>
<gene>
    <name evidence="2" type="ORF">SOCE26_023020</name>
</gene>
<evidence type="ECO:0008006" key="4">
    <source>
        <dbReference type="Google" id="ProtNLM"/>
    </source>
</evidence>
<dbReference type="PANTHER" id="PTHR40050:SF1">
    <property type="entry name" value="INNER SPORE COAT PROTEIN H"/>
    <property type="match status" value="1"/>
</dbReference>
<reference evidence="2 3" key="1">
    <citation type="submission" date="2015-09" db="EMBL/GenBank/DDBJ databases">
        <title>Sorangium comparison.</title>
        <authorList>
            <person name="Zaburannyi N."/>
            <person name="Bunk B."/>
            <person name="Overmann J."/>
            <person name="Mueller R."/>
        </authorList>
    </citation>
    <scope>NUCLEOTIDE SEQUENCE [LARGE SCALE GENOMIC DNA]</scope>
    <source>
        <strain evidence="2 3">So ce26</strain>
    </source>
</reference>
<dbReference type="Proteomes" id="UP000238348">
    <property type="component" value="Chromosome"/>
</dbReference>
<evidence type="ECO:0000313" key="3">
    <source>
        <dbReference type="Proteomes" id="UP000238348"/>
    </source>
</evidence>
<accession>A0A2L0ENP4</accession>
<evidence type="ECO:0000313" key="2">
    <source>
        <dbReference type="EMBL" id="AUX40900.1"/>
    </source>
</evidence>
<feature type="compositionally biased region" description="Gly residues" evidence="1">
    <location>
        <begin position="39"/>
        <end position="72"/>
    </location>
</feature>
<dbReference type="PANTHER" id="PTHR40050">
    <property type="entry name" value="INNER SPORE COAT PROTEIN H"/>
    <property type="match status" value="1"/>
</dbReference>
<dbReference type="AlphaFoldDB" id="A0A2L0ENP4"/>
<organism evidence="2 3">
    <name type="scientific">Sorangium cellulosum</name>
    <name type="common">Polyangium cellulosum</name>
    <dbReference type="NCBI Taxonomy" id="56"/>
    <lineage>
        <taxon>Bacteria</taxon>
        <taxon>Pseudomonadati</taxon>
        <taxon>Myxococcota</taxon>
        <taxon>Polyangia</taxon>
        <taxon>Polyangiales</taxon>
        <taxon>Polyangiaceae</taxon>
        <taxon>Sorangium</taxon>
    </lineage>
</organism>
<protein>
    <recommendedName>
        <fullName evidence="4">Spore coat protein CotH</fullName>
    </recommendedName>
</protein>
<feature type="region of interest" description="Disordered" evidence="1">
    <location>
        <begin position="35"/>
        <end position="87"/>
    </location>
</feature>
<proteinExistence type="predicted"/>
<name>A0A2L0ENP4_SORCE</name>
<sequence>MTTISLALVKEQYMKLKSWTLLALAAAALSAGCGDDEGASGGAGPGGSGGSGGAGGVGGQGGASDGGGGSGGQISTPPCEPSDPALEDHDADELYAAAEVPRFDFHLPEERCADLKKNARDEEYVEAEACYKGKSLGVVGLRFKGGYGTLQMCFDAQGNLTCPKLSMKVKFDEYVDGQRFYTQRRLNFHSMVWDPTRLHERIAYGIYREMGVAAPRSAWATLHVNGESQGLFSMVEDVDGRFVENHFPEGPDGDLYKEAWPVTSDVSYYADHLETNGEQATHERFAAFATDLASAEGTARLAALSAWTDLGQLQRYMAVDEAIVNWDGVTTFYVSPEGDANNHNFYIYDDPSSGKFHLIPWDMDQTLSPSTYFGQVPRWTETPATCPAEIPVFMGAERVLVPGCDPLFSALSQDPEGYQAALQELLDGPFSEGRLEAQVDEYAALIRSAVEEDPAGPGLDAWEPAVERLKGELPILRERLGRFASNTPLVPFSFTAAGVNDFEAADTLELYVGTLLATNNASGAVQSLTQEDPLNGAQSLLLRFDFRDEAYAWGHYVYFTVPLAEGQADVTPLEGVRFRARADGARTLRFDVESPAHSDGISGIRYGWDVRLSAEPQLVELRFVDIALPDWAISDGRDPGDDVNDVLRSVIGLAFGPQVNGADGRGFLRGAVDSGFIEIDDIELFGPTSDSP</sequence>
<evidence type="ECO:0000256" key="1">
    <source>
        <dbReference type="SAM" id="MobiDB-lite"/>
    </source>
</evidence>